<evidence type="ECO:0000313" key="11">
    <source>
        <dbReference type="EMBL" id="SGZ49784.1"/>
    </source>
</evidence>
<dbReference type="InterPro" id="IPR000719">
    <property type="entry name" value="Prot_kinase_dom"/>
</dbReference>
<dbReference type="OrthoDB" id="192887at2759"/>
<evidence type="ECO:0000256" key="6">
    <source>
        <dbReference type="ARBA" id="ARBA00022840"/>
    </source>
</evidence>
<feature type="binding site" evidence="7">
    <location>
        <position position="45"/>
    </location>
    <ligand>
        <name>ATP</name>
        <dbReference type="ChEBI" id="CHEBI:30616"/>
    </ligand>
</feature>
<dbReference type="PROSITE" id="PS50011">
    <property type="entry name" value="PROTEIN_KINASE_DOM"/>
    <property type="match status" value="1"/>
</dbReference>
<proteinExistence type="inferred from homology"/>
<comment type="catalytic activity">
    <reaction evidence="9">
        <text>L-threonyl-[protein] + ATP = O-phospho-L-threonyl-[protein] + ADP + H(+)</text>
        <dbReference type="Rhea" id="RHEA:46608"/>
        <dbReference type="Rhea" id="RHEA-COMP:11060"/>
        <dbReference type="Rhea" id="RHEA-COMP:11605"/>
        <dbReference type="ChEBI" id="CHEBI:15378"/>
        <dbReference type="ChEBI" id="CHEBI:30013"/>
        <dbReference type="ChEBI" id="CHEBI:30616"/>
        <dbReference type="ChEBI" id="CHEBI:61977"/>
        <dbReference type="ChEBI" id="CHEBI:456216"/>
        <dbReference type="EC" id="2.7.11.24"/>
    </reaction>
</comment>
<dbReference type="GO" id="GO:0005524">
    <property type="term" value="F:ATP binding"/>
    <property type="evidence" value="ECO:0007669"/>
    <property type="project" value="UniProtKB-UniRule"/>
</dbReference>
<dbReference type="EC" id="2.7.11.24" evidence="1 9"/>
<keyword evidence="2 8" id="KW-0723">Serine/threonine-protein kinase</keyword>
<dbReference type="FunFam" id="1.10.510.10:FF:000098">
    <property type="entry name" value="Mitogen-activated protein kinase 1"/>
    <property type="match status" value="1"/>
</dbReference>
<dbReference type="STRING" id="45354.A0A1L0D1E7"/>
<keyword evidence="12" id="KW-1185">Reference proteome</keyword>
<keyword evidence="6 7" id="KW-0067">ATP-binding</keyword>
<evidence type="ECO:0000256" key="3">
    <source>
        <dbReference type="ARBA" id="ARBA00022679"/>
    </source>
</evidence>
<keyword evidence="5 9" id="KW-0418">Kinase</keyword>
<dbReference type="InterPro" id="IPR017441">
    <property type="entry name" value="Protein_kinase_ATP_BS"/>
</dbReference>
<dbReference type="Proteomes" id="UP000182334">
    <property type="component" value="Chromosome II"/>
</dbReference>
<gene>
    <name evidence="11" type="ORF">SAMEA4029010_CIC11G00000002058</name>
</gene>
<keyword evidence="9" id="KW-0460">Magnesium</keyword>
<organism evidence="11 12">
    <name type="scientific">Sungouiella intermedia</name>
    <dbReference type="NCBI Taxonomy" id="45354"/>
    <lineage>
        <taxon>Eukaryota</taxon>
        <taxon>Fungi</taxon>
        <taxon>Dikarya</taxon>
        <taxon>Ascomycota</taxon>
        <taxon>Saccharomycotina</taxon>
        <taxon>Pichiomycetes</taxon>
        <taxon>Metschnikowiaceae</taxon>
        <taxon>Sungouiella</taxon>
    </lineage>
</organism>
<dbReference type="GO" id="GO:0030447">
    <property type="term" value="P:filamentous growth"/>
    <property type="evidence" value="ECO:0007669"/>
    <property type="project" value="UniProtKB-ARBA"/>
</dbReference>
<dbReference type="PROSITE" id="PS01351">
    <property type="entry name" value="MAPK"/>
    <property type="match status" value="1"/>
</dbReference>
<dbReference type="Pfam" id="PF00069">
    <property type="entry name" value="Pkinase"/>
    <property type="match status" value="1"/>
</dbReference>
<accession>A0A1L0D1E7</accession>
<comment type="similarity">
    <text evidence="9">Belongs to the protein kinase superfamily. Ser/Thr protein kinase family. MAP kinase subfamily.</text>
</comment>
<evidence type="ECO:0000256" key="2">
    <source>
        <dbReference type="ARBA" id="ARBA00022527"/>
    </source>
</evidence>
<keyword evidence="3 9" id="KW-0808">Transferase</keyword>
<reference evidence="11 12" key="1">
    <citation type="submission" date="2016-10" db="EMBL/GenBank/DDBJ databases">
        <authorList>
            <person name="de Groot N.N."/>
        </authorList>
    </citation>
    <scope>NUCLEOTIDE SEQUENCE [LARGE SCALE GENOMIC DNA]</scope>
    <source>
        <strain evidence="11 12">CBS 141442</strain>
    </source>
</reference>
<dbReference type="InterPro" id="IPR011009">
    <property type="entry name" value="Kinase-like_dom_sf"/>
</dbReference>
<dbReference type="AlphaFoldDB" id="A0A1L0D1E7"/>
<evidence type="ECO:0000256" key="9">
    <source>
        <dbReference type="RuleBase" id="RU361165"/>
    </source>
</evidence>
<dbReference type="PANTHER" id="PTHR24055">
    <property type="entry name" value="MITOGEN-ACTIVATED PROTEIN KINASE"/>
    <property type="match status" value="1"/>
</dbReference>
<dbReference type="InterPro" id="IPR008271">
    <property type="entry name" value="Ser/Thr_kinase_AS"/>
</dbReference>
<sequence length="367" mass="42108">MPKSKVVIFNISKSYQMKEILGEGAYGVVSSAIHTPSGITVAIKKIEPFSKVLVCLRTIRELKLLKFFSNHENIIGFYDVQKPKDFDSFNEIYLVQEYMPMDLFKVIQTQHLLDQHIKYFTYQIMRGLKAIHSANVIHRDLKPSNILVNYSCEVKICDFGLARIQTPNVSQSALLENHLTEYVATRWYRAPEIMLLLSMYSTSVDLWSVGCIMAELFIKTPLFPGKDYRNQLLLILQFLGTPEGEDLQSIQLLRAKAYLQLLPRSKSVDITDYINGHPQRLLRVGDIPVNPDGLDLMRQLLNFNPLYRPDAVTSLTHSYLAQYHDPMDEPLSKVALKPDAFDMQSKSNLSMASMKRQLFEQVMGMYV</sequence>
<dbReference type="SMART" id="SM00220">
    <property type="entry name" value="S_TKc"/>
    <property type="match status" value="1"/>
</dbReference>
<name>A0A1L0D1E7_9ASCO</name>
<feature type="domain" description="Protein kinase" evidence="10">
    <location>
        <begin position="15"/>
        <end position="320"/>
    </location>
</feature>
<evidence type="ECO:0000256" key="8">
    <source>
        <dbReference type="RuleBase" id="RU000304"/>
    </source>
</evidence>
<dbReference type="InterPro" id="IPR003527">
    <property type="entry name" value="MAP_kinase_CS"/>
</dbReference>
<evidence type="ECO:0000256" key="5">
    <source>
        <dbReference type="ARBA" id="ARBA00022777"/>
    </source>
</evidence>
<dbReference type="SUPFAM" id="SSF56112">
    <property type="entry name" value="Protein kinase-like (PK-like)"/>
    <property type="match status" value="1"/>
</dbReference>
<dbReference type="PROSITE" id="PS00107">
    <property type="entry name" value="PROTEIN_KINASE_ATP"/>
    <property type="match status" value="1"/>
</dbReference>
<protein>
    <recommendedName>
        <fullName evidence="1 9">Mitogen-activated protein kinase</fullName>
        <ecNumber evidence="1 9">2.7.11.24</ecNumber>
    </recommendedName>
</protein>
<evidence type="ECO:0000256" key="1">
    <source>
        <dbReference type="ARBA" id="ARBA00012411"/>
    </source>
</evidence>
<dbReference type="PROSITE" id="PS00108">
    <property type="entry name" value="PROTEIN_KINASE_ST"/>
    <property type="match status" value="1"/>
</dbReference>
<evidence type="ECO:0000313" key="12">
    <source>
        <dbReference type="Proteomes" id="UP000182334"/>
    </source>
</evidence>
<evidence type="ECO:0000256" key="7">
    <source>
        <dbReference type="PROSITE-ProRule" id="PRU10141"/>
    </source>
</evidence>
<comment type="activity regulation">
    <text evidence="9">Activated by threonine and tyrosine phosphorylation.</text>
</comment>
<dbReference type="EMBL" id="LT635757">
    <property type="protein sequence ID" value="SGZ49784.1"/>
    <property type="molecule type" value="Genomic_DNA"/>
</dbReference>
<dbReference type="GO" id="GO:0004707">
    <property type="term" value="F:MAP kinase activity"/>
    <property type="evidence" value="ECO:0007669"/>
    <property type="project" value="UniProtKB-EC"/>
</dbReference>
<keyword evidence="4 7" id="KW-0547">Nucleotide-binding</keyword>
<dbReference type="Gene3D" id="1.10.510.10">
    <property type="entry name" value="Transferase(Phosphotransferase) domain 1"/>
    <property type="match status" value="1"/>
</dbReference>
<comment type="cofactor">
    <cofactor evidence="9">
        <name>Mg(2+)</name>
        <dbReference type="ChEBI" id="CHEBI:18420"/>
    </cofactor>
</comment>
<dbReference type="Gene3D" id="3.30.200.20">
    <property type="entry name" value="Phosphorylase Kinase, domain 1"/>
    <property type="match status" value="1"/>
</dbReference>
<evidence type="ECO:0000256" key="4">
    <source>
        <dbReference type="ARBA" id="ARBA00022741"/>
    </source>
</evidence>
<evidence type="ECO:0000259" key="10">
    <source>
        <dbReference type="PROSITE" id="PS50011"/>
    </source>
</evidence>
<dbReference type="InterPro" id="IPR050117">
    <property type="entry name" value="MAPK"/>
</dbReference>